<reference evidence="2" key="1">
    <citation type="submission" date="2016-12" db="EMBL/GenBank/DDBJ databases">
        <title>Whole genome sequencing of Sphingomonas koreensis.</title>
        <authorList>
            <person name="Conlan S."/>
            <person name="Thomas P.J."/>
            <person name="Mullikin J."/>
            <person name="Palmore T.N."/>
            <person name="Frank K.M."/>
            <person name="Segre J.A."/>
        </authorList>
    </citation>
    <scope>NUCLEOTIDE SEQUENCE</scope>
    <source>
        <strain evidence="2">ABOJV</strain>
    </source>
</reference>
<dbReference type="AlphaFoldDB" id="A0A1L6J567"/>
<reference evidence="4" key="2">
    <citation type="submission" date="2016-12" db="EMBL/GenBank/DDBJ databases">
        <title>Whole genome sequencing of Sphingomonas sp. ABOJV.</title>
        <authorList>
            <person name="Conlan S."/>
            <person name="Thomas P.J."/>
            <person name="Mullikin J."/>
            <person name="Palmore T.N."/>
            <person name="Frank K.M."/>
            <person name="Segre J.A."/>
        </authorList>
    </citation>
    <scope>NUCLEOTIDE SEQUENCE [LARGE SCALE GENOMIC DNA]</scope>
    <source>
        <strain evidence="4">ABOJV</strain>
    </source>
</reference>
<name>A0A1L6J567_9SPHN</name>
<reference evidence="3 5" key="3">
    <citation type="submission" date="2018-07" db="EMBL/GenBank/DDBJ databases">
        <title>Genomic and Epidemiologic Investigation of an Indolent Hospital Outbreak.</title>
        <authorList>
            <person name="Johnson R.C."/>
            <person name="Deming C."/>
            <person name="Conlan S."/>
            <person name="Zellmer C.J."/>
            <person name="Michelin A.V."/>
            <person name="Lee-Lin S."/>
            <person name="Thomas P.J."/>
            <person name="Park M."/>
            <person name="Weingarten R.A."/>
            <person name="Less J."/>
            <person name="Dekker J.P."/>
            <person name="Frank K.M."/>
            <person name="Musser K.A."/>
            <person name="Mcquiston J.R."/>
            <person name="Henderson D.K."/>
            <person name="Lau A.F."/>
            <person name="Palmore T.N."/>
            <person name="Segre J.A."/>
        </authorList>
    </citation>
    <scope>NUCLEOTIDE SEQUENCE [LARGE SCALE GENOMIC DNA]</scope>
    <source>
        <strain evidence="3 5">SK-NIH.Env10_0317</strain>
    </source>
</reference>
<dbReference type="InterPro" id="IPR009061">
    <property type="entry name" value="DNA-bd_dom_put_sf"/>
</dbReference>
<dbReference type="OrthoDB" id="9806994at2"/>
<dbReference type="SUPFAM" id="SSF46955">
    <property type="entry name" value="Putative DNA-binding domain"/>
    <property type="match status" value="1"/>
</dbReference>
<dbReference type="KEGG" id="skr:BRX40_00125"/>
<dbReference type="Proteomes" id="UP000185161">
    <property type="component" value="Chromosome"/>
</dbReference>
<keyword evidence="4" id="KW-1185">Reference proteome</keyword>
<evidence type="ECO:0000313" key="4">
    <source>
        <dbReference type="Proteomes" id="UP000185161"/>
    </source>
</evidence>
<keyword evidence="2" id="KW-0238">DNA-binding</keyword>
<dbReference type="RefSeq" id="WP_066581896.1">
    <property type="nucleotide sequence ID" value="NZ_CP018820.1"/>
</dbReference>
<dbReference type="GeneID" id="44130961"/>
<dbReference type="GO" id="GO:0003677">
    <property type="term" value="F:DNA binding"/>
    <property type="evidence" value="ECO:0007669"/>
    <property type="project" value="UniProtKB-KW"/>
</dbReference>
<sequence length="75" mass="8572">MQDEDANDRAARAARGSPFLTPQQAAHFLGLSVRTLQEYRSAGTGPRYRRHSRHIRYHIDDLEHWSRQVAEAGDA</sequence>
<evidence type="ECO:0000313" key="5">
    <source>
        <dbReference type="Proteomes" id="UP000286681"/>
    </source>
</evidence>
<accession>A0A1L6J567</accession>
<organism evidence="2 4">
    <name type="scientific">Sphingomonas koreensis</name>
    <dbReference type="NCBI Taxonomy" id="93064"/>
    <lineage>
        <taxon>Bacteria</taxon>
        <taxon>Pseudomonadati</taxon>
        <taxon>Pseudomonadota</taxon>
        <taxon>Alphaproteobacteria</taxon>
        <taxon>Sphingomonadales</taxon>
        <taxon>Sphingomonadaceae</taxon>
        <taxon>Sphingomonas</taxon>
    </lineage>
</organism>
<dbReference type="EMBL" id="CP018820">
    <property type="protein sequence ID" value="APR51045.1"/>
    <property type="molecule type" value="Genomic_DNA"/>
</dbReference>
<proteinExistence type="predicted"/>
<evidence type="ECO:0000313" key="3">
    <source>
        <dbReference type="EMBL" id="RSU98300.1"/>
    </source>
</evidence>
<dbReference type="Pfam" id="PF12728">
    <property type="entry name" value="HTH_17"/>
    <property type="match status" value="1"/>
</dbReference>
<dbReference type="Proteomes" id="UP000286681">
    <property type="component" value="Unassembled WGS sequence"/>
</dbReference>
<dbReference type="EMBL" id="QQWO01000029">
    <property type="protein sequence ID" value="RSU98300.1"/>
    <property type="molecule type" value="Genomic_DNA"/>
</dbReference>
<gene>
    <name evidence="2" type="ORF">BRX40_00125</name>
    <name evidence="3" type="ORF">CA257_21995</name>
</gene>
<evidence type="ECO:0000259" key="1">
    <source>
        <dbReference type="Pfam" id="PF12728"/>
    </source>
</evidence>
<feature type="domain" description="Helix-turn-helix" evidence="1">
    <location>
        <begin position="19"/>
        <end position="65"/>
    </location>
</feature>
<protein>
    <submittedName>
        <fullName evidence="2">DNA-binding protein</fullName>
    </submittedName>
</protein>
<dbReference type="STRING" id="93064.BRX40_00125"/>
<dbReference type="InterPro" id="IPR041657">
    <property type="entry name" value="HTH_17"/>
</dbReference>
<evidence type="ECO:0000313" key="2">
    <source>
        <dbReference type="EMBL" id="APR51045.1"/>
    </source>
</evidence>